<dbReference type="KEGG" id="ccos:Pan44_17150"/>
<dbReference type="Proteomes" id="UP000315700">
    <property type="component" value="Chromosome"/>
</dbReference>
<keyword evidence="1" id="KW-1133">Transmembrane helix</keyword>
<dbReference type="Gene3D" id="3.90.190.10">
    <property type="entry name" value="Protein tyrosine phosphatase superfamily"/>
    <property type="match status" value="1"/>
</dbReference>
<keyword evidence="1" id="KW-0812">Transmembrane</keyword>
<feature type="transmembrane region" description="Helical" evidence="1">
    <location>
        <begin position="35"/>
        <end position="54"/>
    </location>
</feature>
<reference evidence="3 4" key="1">
    <citation type="submission" date="2019-02" db="EMBL/GenBank/DDBJ databases">
        <title>Deep-cultivation of Planctomycetes and their phenomic and genomic characterization uncovers novel biology.</title>
        <authorList>
            <person name="Wiegand S."/>
            <person name="Jogler M."/>
            <person name="Boedeker C."/>
            <person name="Pinto D."/>
            <person name="Vollmers J."/>
            <person name="Rivas-Marin E."/>
            <person name="Kohn T."/>
            <person name="Peeters S.H."/>
            <person name="Heuer A."/>
            <person name="Rast P."/>
            <person name="Oberbeckmann S."/>
            <person name="Bunk B."/>
            <person name="Jeske O."/>
            <person name="Meyerdierks A."/>
            <person name="Storesund J.E."/>
            <person name="Kallscheuer N."/>
            <person name="Luecker S."/>
            <person name="Lage O.M."/>
            <person name="Pohl T."/>
            <person name="Merkel B.J."/>
            <person name="Hornburger P."/>
            <person name="Mueller R.-W."/>
            <person name="Bruemmer F."/>
            <person name="Labrenz M."/>
            <person name="Spormann A.M."/>
            <person name="Op den Camp H."/>
            <person name="Overmann J."/>
            <person name="Amann R."/>
            <person name="Jetten M.S.M."/>
            <person name="Mascher T."/>
            <person name="Medema M.H."/>
            <person name="Devos D.P."/>
            <person name="Kaster A.-K."/>
            <person name="Ovreas L."/>
            <person name="Rohde M."/>
            <person name="Galperin M.Y."/>
            <person name="Jogler C."/>
        </authorList>
    </citation>
    <scope>NUCLEOTIDE SEQUENCE [LARGE SCALE GENOMIC DNA]</scope>
    <source>
        <strain evidence="3 4">Pan44</strain>
    </source>
</reference>
<dbReference type="OrthoDB" id="194849at2"/>
<keyword evidence="4" id="KW-1185">Reference proteome</keyword>
<dbReference type="EMBL" id="CP036271">
    <property type="protein sequence ID" value="QDT53692.1"/>
    <property type="molecule type" value="Genomic_DNA"/>
</dbReference>
<dbReference type="PANTHER" id="PTHR47216">
    <property type="match status" value="1"/>
</dbReference>
<protein>
    <recommendedName>
        <fullName evidence="2">Tyrosine specific protein phosphatases domain-containing protein</fullName>
    </recommendedName>
</protein>
<dbReference type="RefSeq" id="WP_145029106.1">
    <property type="nucleotide sequence ID" value="NZ_CP036271.1"/>
</dbReference>
<dbReference type="PANTHER" id="PTHR47216:SF4">
    <property type="entry name" value="OS01G0859400 PROTEIN"/>
    <property type="match status" value="1"/>
</dbReference>
<name>A0A517SC42_9PLAN</name>
<dbReference type="PROSITE" id="PS50056">
    <property type="entry name" value="TYR_PHOSPHATASE_2"/>
    <property type="match status" value="1"/>
</dbReference>
<feature type="transmembrane region" description="Helical" evidence="1">
    <location>
        <begin position="74"/>
        <end position="91"/>
    </location>
</feature>
<dbReference type="AlphaFoldDB" id="A0A517SC42"/>
<evidence type="ECO:0000259" key="2">
    <source>
        <dbReference type="PROSITE" id="PS50056"/>
    </source>
</evidence>
<dbReference type="InterPro" id="IPR029021">
    <property type="entry name" value="Prot-tyrosine_phosphatase-like"/>
</dbReference>
<accession>A0A517SC42</accession>
<proteinExistence type="predicted"/>
<evidence type="ECO:0000256" key="1">
    <source>
        <dbReference type="SAM" id="Phobius"/>
    </source>
</evidence>
<evidence type="ECO:0000313" key="4">
    <source>
        <dbReference type="Proteomes" id="UP000315700"/>
    </source>
</evidence>
<gene>
    <name evidence="3" type="ORF">Pan44_17150</name>
</gene>
<dbReference type="InterPro" id="IPR000387">
    <property type="entry name" value="Tyr_Pase_dom"/>
</dbReference>
<organism evidence="3 4">
    <name type="scientific">Caulifigura coniformis</name>
    <dbReference type="NCBI Taxonomy" id="2527983"/>
    <lineage>
        <taxon>Bacteria</taxon>
        <taxon>Pseudomonadati</taxon>
        <taxon>Planctomycetota</taxon>
        <taxon>Planctomycetia</taxon>
        <taxon>Planctomycetales</taxon>
        <taxon>Planctomycetaceae</taxon>
        <taxon>Caulifigura</taxon>
    </lineage>
</organism>
<keyword evidence="1" id="KW-0472">Membrane</keyword>
<evidence type="ECO:0000313" key="3">
    <source>
        <dbReference type="EMBL" id="QDT53692.1"/>
    </source>
</evidence>
<feature type="domain" description="Tyrosine specific protein phosphatases" evidence="2">
    <location>
        <begin position="154"/>
        <end position="225"/>
    </location>
</feature>
<dbReference type="SUPFAM" id="SSF52799">
    <property type="entry name" value="(Phosphotyrosine protein) phosphatases II"/>
    <property type="match status" value="1"/>
</dbReference>
<sequence length="250" mass="27322">MPRFPHRRRLAYATCFSVLGLVLLGAATTFDAGAAAFFSAWCAVCLLILAAAYFRSWPRVFGKTDAGRLRPARAVVMAPYVLLSVIVWRLQNLFLDRQPWSRITPNLFVGRRCHVAMLPPGTTLVIDVTAEFLTPRSIRESVPFLCSPTLDGCAPTLEQCRAAFESVSWDSHPVVYVCCANGAGRSVTFVAMFLGWLGRAGSAEEAITMIRQARREAGPGTDQRAFLVENFPVRPGETSAASHENSAQPG</sequence>
<dbReference type="InParanoid" id="A0A517SC42"/>